<dbReference type="Gene3D" id="3.30.505.10">
    <property type="entry name" value="SH2 domain"/>
    <property type="match status" value="1"/>
</dbReference>
<dbReference type="AlphaFoldDB" id="V8PE72"/>
<reference evidence="4 5" key="1">
    <citation type="journal article" date="2013" name="Proc. Natl. Acad. Sci. U.S.A.">
        <title>The king cobra genome reveals dynamic gene evolution and adaptation in the snake venom system.</title>
        <authorList>
            <person name="Vonk F.J."/>
            <person name="Casewell N.R."/>
            <person name="Henkel C.V."/>
            <person name="Heimberg A.M."/>
            <person name="Jansen H.J."/>
            <person name="McCleary R.J."/>
            <person name="Kerkkamp H.M."/>
            <person name="Vos R.A."/>
            <person name="Guerreiro I."/>
            <person name="Calvete J.J."/>
            <person name="Wuster W."/>
            <person name="Woods A.E."/>
            <person name="Logan J.M."/>
            <person name="Harrison R.A."/>
            <person name="Castoe T.A."/>
            <person name="de Koning A.P."/>
            <person name="Pollock D.D."/>
            <person name="Yandell M."/>
            <person name="Calderon D."/>
            <person name="Renjifo C."/>
            <person name="Currier R.B."/>
            <person name="Salgado D."/>
            <person name="Pla D."/>
            <person name="Sanz L."/>
            <person name="Hyder A.S."/>
            <person name="Ribeiro J.M."/>
            <person name="Arntzen J.W."/>
            <person name="van den Thillart G.E."/>
            <person name="Boetzer M."/>
            <person name="Pirovano W."/>
            <person name="Dirks R.P."/>
            <person name="Spaink H.P."/>
            <person name="Duboule D."/>
            <person name="McGlinn E."/>
            <person name="Kini R.M."/>
            <person name="Richardson M.K."/>
        </authorList>
    </citation>
    <scope>NUCLEOTIDE SEQUENCE</scope>
    <source>
        <tissue evidence="4">Blood</tissue>
    </source>
</reference>
<dbReference type="PANTHER" id="PTHR46559">
    <property type="entry name" value="TYROSINE-PROTEIN PHOSPHATASE NON-RECEPTOR TYPE 11"/>
    <property type="match status" value="1"/>
</dbReference>
<dbReference type="GO" id="GO:0050839">
    <property type="term" value="F:cell adhesion molecule binding"/>
    <property type="evidence" value="ECO:0007669"/>
    <property type="project" value="TreeGrafter"/>
</dbReference>
<accession>V8PE72</accession>
<proteinExistence type="predicted"/>
<keyword evidence="5" id="KW-1185">Reference proteome</keyword>
<dbReference type="InterPro" id="IPR000980">
    <property type="entry name" value="SH2"/>
</dbReference>
<evidence type="ECO:0000256" key="1">
    <source>
        <dbReference type="PROSITE-ProRule" id="PRU00191"/>
    </source>
</evidence>
<dbReference type="GO" id="GO:0004726">
    <property type="term" value="F:non-membrane spanning protein tyrosine phosphatase activity"/>
    <property type="evidence" value="ECO:0007669"/>
    <property type="project" value="TreeGrafter"/>
</dbReference>
<dbReference type="EMBL" id="AZIM01000256">
    <property type="protein sequence ID" value="ETE72197.1"/>
    <property type="molecule type" value="Genomic_DNA"/>
</dbReference>
<comment type="caution">
    <text evidence="4">The sequence shown here is derived from an EMBL/GenBank/DDBJ whole genome shotgun (WGS) entry which is preliminary data.</text>
</comment>
<dbReference type="OrthoDB" id="8815311at2759"/>
<dbReference type="Pfam" id="PF00017">
    <property type="entry name" value="SH2"/>
    <property type="match status" value="1"/>
</dbReference>
<feature type="domain" description="SH2" evidence="3">
    <location>
        <begin position="199"/>
        <end position="348"/>
    </location>
</feature>
<keyword evidence="4" id="KW-0675">Receptor</keyword>
<keyword evidence="1" id="KW-0727">SH2 domain</keyword>
<feature type="region of interest" description="Disordered" evidence="2">
    <location>
        <begin position="29"/>
        <end position="51"/>
    </location>
</feature>
<sequence length="368" mass="40787">ALRACALGTGSSGTFSSLLPASTISQGSTPLLDGPGPIPASHAGPSSESSLSETSAVRTCCRQTTFLMGNPISRSISAGGPPVCNISSKIRKDVSRVCGGFFVSFPRSRSRLLVPMKPLLFRLKGIPLQQSPGKQSFTTIDLYQAWRVARPKASKRHASTLVPSPGSSAHAHIRERLQLLFFPTDLQLQRQLITVGLPWPHLCLRHRALVRAFLSLQDWPISADRWWVTTQSVVWRDDRLKGVFFTKVAKEDPGRCSHHKYEAVCQASEFLTYIGNGPSNTILVLPDSCGCRRNDEVTHIKIQNTGDYYDLYGGEKFATLAELVQYYTEQEGLLREKNSNTIELRFPLNCQDPTSESQPTHVCRYKPE</sequence>
<gene>
    <name evidence="4" type="primary">PTPN11</name>
    <name evidence="4" type="ORF">L345_01977</name>
</gene>
<evidence type="ECO:0000313" key="4">
    <source>
        <dbReference type="EMBL" id="ETE72197.1"/>
    </source>
</evidence>
<dbReference type="PANTHER" id="PTHR46559:SF7">
    <property type="entry name" value="PROTEIN-TYROSINE-PHOSPHATASE"/>
    <property type="match status" value="1"/>
</dbReference>
<dbReference type="SUPFAM" id="SSF55550">
    <property type="entry name" value="SH2 domain"/>
    <property type="match status" value="1"/>
</dbReference>
<organism evidence="4 5">
    <name type="scientific">Ophiophagus hannah</name>
    <name type="common">King cobra</name>
    <name type="synonym">Naja hannah</name>
    <dbReference type="NCBI Taxonomy" id="8665"/>
    <lineage>
        <taxon>Eukaryota</taxon>
        <taxon>Metazoa</taxon>
        <taxon>Chordata</taxon>
        <taxon>Craniata</taxon>
        <taxon>Vertebrata</taxon>
        <taxon>Euteleostomi</taxon>
        <taxon>Lepidosauria</taxon>
        <taxon>Squamata</taxon>
        <taxon>Bifurcata</taxon>
        <taxon>Unidentata</taxon>
        <taxon>Episquamata</taxon>
        <taxon>Toxicofera</taxon>
        <taxon>Serpentes</taxon>
        <taxon>Colubroidea</taxon>
        <taxon>Elapidae</taxon>
        <taxon>Elapinae</taxon>
        <taxon>Ophiophagus</taxon>
    </lineage>
</organism>
<feature type="non-terminal residue" evidence="4">
    <location>
        <position position="368"/>
    </location>
</feature>
<name>V8PE72_OPHHA</name>
<protein>
    <submittedName>
        <fullName evidence="4">Tyrosine-protein phosphatase non-receptor type 11</fullName>
    </submittedName>
</protein>
<dbReference type="GO" id="GO:0030971">
    <property type="term" value="F:receptor tyrosine kinase binding"/>
    <property type="evidence" value="ECO:0007669"/>
    <property type="project" value="TreeGrafter"/>
</dbReference>
<dbReference type="GO" id="GO:0070374">
    <property type="term" value="P:positive regulation of ERK1 and ERK2 cascade"/>
    <property type="evidence" value="ECO:0007669"/>
    <property type="project" value="TreeGrafter"/>
</dbReference>
<evidence type="ECO:0000256" key="2">
    <source>
        <dbReference type="SAM" id="MobiDB-lite"/>
    </source>
</evidence>
<dbReference type="PROSITE" id="PS50001">
    <property type="entry name" value="SH2"/>
    <property type="match status" value="1"/>
</dbReference>
<feature type="non-terminal residue" evidence="4">
    <location>
        <position position="1"/>
    </location>
</feature>
<dbReference type="Proteomes" id="UP000018936">
    <property type="component" value="Unassembled WGS sequence"/>
</dbReference>
<evidence type="ECO:0000259" key="3">
    <source>
        <dbReference type="PROSITE" id="PS50001"/>
    </source>
</evidence>
<evidence type="ECO:0000313" key="5">
    <source>
        <dbReference type="Proteomes" id="UP000018936"/>
    </source>
</evidence>
<dbReference type="InterPro" id="IPR036860">
    <property type="entry name" value="SH2_dom_sf"/>
</dbReference>
<dbReference type="GO" id="GO:0005737">
    <property type="term" value="C:cytoplasm"/>
    <property type="evidence" value="ECO:0007669"/>
    <property type="project" value="TreeGrafter"/>
</dbReference>